<dbReference type="EMBL" id="JAVLET010000009">
    <property type="protein sequence ID" value="KAL0467541.1"/>
    <property type="molecule type" value="Genomic_DNA"/>
</dbReference>
<evidence type="ECO:0000313" key="1">
    <source>
        <dbReference type="EMBL" id="KAL0467541.1"/>
    </source>
</evidence>
<organism evidence="1 2">
    <name type="scientific">Neurospora intermedia</name>
    <dbReference type="NCBI Taxonomy" id="5142"/>
    <lineage>
        <taxon>Eukaryota</taxon>
        <taxon>Fungi</taxon>
        <taxon>Dikarya</taxon>
        <taxon>Ascomycota</taxon>
        <taxon>Pezizomycotina</taxon>
        <taxon>Sordariomycetes</taxon>
        <taxon>Sordariomycetidae</taxon>
        <taxon>Sordariales</taxon>
        <taxon>Sordariaceae</taxon>
        <taxon>Neurospora</taxon>
    </lineage>
</organism>
<sequence length="71" mass="8244">MAQPAAPKKEQVSNNESFSRYLAEGTQDLKVPSRRDLLKARHTWSLVRNELERELEIEGLVFIWHCSAEFS</sequence>
<comment type="caution">
    <text evidence="1">The sequence shown here is derived from an EMBL/GenBank/DDBJ whole genome shotgun (WGS) entry which is preliminary data.</text>
</comment>
<accession>A0ABR3D756</accession>
<dbReference type="Proteomes" id="UP001451303">
    <property type="component" value="Unassembled WGS sequence"/>
</dbReference>
<reference evidence="1 2" key="1">
    <citation type="submission" date="2023-09" db="EMBL/GenBank/DDBJ databases">
        <title>Multi-omics analysis of a traditional fermented food reveals byproduct-associated fungal strains for waste-to-food upcycling.</title>
        <authorList>
            <consortium name="Lawrence Berkeley National Laboratory"/>
            <person name="Rekdal V.M."/>
            <person name="Villalobos-Escobedo J.M."/>
            <person name="Rodriguez-Valeron N."/>
            <person name="Garcia M.O."/>
            <person name="Vasquez D.P."/>
            <person name="Damayanti I."/>
            <person name="Sorensen P.M."/>
            <person name="Baidoo E.E."/>
            <person name="De Carvalho A.C."/>
            <person name="Riley R."/>
            <person name="Lipzen A."/>
            <person name="He G."/>
            <person name="Yan M."/>
            <person name="Haridas S."/>
            <person name="Daum C."/>
            <person name="Yoshinaga Y."/>
            <person name="Ng V."/>
            <person name="Grigoriev I.V."/>
            <person name="Munk R."/>
            <person name="Nuraida L."/>
            <person name="Wijaya C.H."/>
            <person name="Morales P.-C."/>
            <person name="Keasling J.D."/>
        </authorList>
    </citation>
    <scope>NUCLEOTIDE SEQUENCE [LARGE SCALE GENOMIC DNA]</scope>
    <source>
        <strain evidence="1 2">FGSC 2613</strain>
    </source>
</reference>
<protein>
    <submittedName>
        <fullName evidence="1">Uncharacterized protein</fullName>
    </submittedName>
</protein>
<keyword evidence="2" id="KW-1185">Reference proteome</keyword>
<name>A0ABR3D756_NEUIN</name>
<evidence type="ECO:0000313" key="2">
    <source>
        <dbReference type="Proteomes" id="UP001451303"/>
    </source>
</evidence>
<proteinExistence type="predicted"/>
<gene>
    <name evidence="1" type="ORF">QR685DRAFT_565135</name>
</gene>